<dbReference type="GO" id="GO:0005774">
    <property type="term" value="C:vacuolar membrane"/>
    <property type="evidence" value="ECO:0007669"/>
    <property type="project" value="UniProtKB-ARBA"/>
</dbReference>
<evidence type="ECO:0000256" key="2">
    <source>
        <dbReference type="ARBA" id="ARBA00010159"/>
    </source>
</evidence>
<evidence type="ECO:0000256" key="3">
    <source>
        <dbReference type="ARBA" id="ARBA00022448"/>
    </source>
</evidence>
<comment type="similarity">
    <text evidence="2">Belongs to the two pore domain potassium channel (TC 1.A.1.7) family.</text>
</comment>
<evidence type="ECO:0000256" key="7">
    <source>
        <dbReference type="ARBA" id="ARBA00023136"/>
    </source>
</evidence>
<feature type="compositionally biased region" description="Low complexity" evidence="9">
    <location>
        <begin position="104"/>
        <end position="117"/>
    </location>
</feature>
<evidence type="ECO:0000256" key="8">
    <source>
        <dbReference type="ARBA" id="ARBA00023303"/>
    </source>
</evidence>
<proteinExistence type="inferred from homology"/>
<keyword evidence="7" id="KW-0472">Membrane</keyword>
<feature type="domain" description="Potassium channel" evidence="10">
    <location>
        <begin position="185"/>
        <end position="252"/>
    </location>
</feature>
<protein>
    <submittedName>
        <fullName evidence="12">Two pore potassium channel c-like</fullName>
    </submittedName>
</protein>
<dbReference type="InterPro" id="IPR003280">
    <property type="entry name" value="2pore_dom_K_chnl"/>
</dbReference>
<keyword evidence="5" id="KW-1133">Transmembrane helix</keyword>
<dbReference type="InterPro" id="IPR013099">
    <property type="entry name" value="K_chnl_dom"/>
</dbReference>
<feature type="compositionally biased region" description="Low complexity" evidence="9">
    <location>
        <begin position="129"/>
        <end position="138"/>
    </location>
</feature>
<evidence type="ECO:0000256" key="1">
    <source>
        <dbReference type="ARBA" id="ARBA00004141"/>
    </source>
</evidence>
<dbReference type="AlphaFoldDB" id="A0A6P5EIB6"/>
<organism evidence="11 12">
    <name type="scientific">Ananas comosus</name>
    <name type="common">Pineapple</name>
    <name type="synonym">Ananas ananas</name>
    <dbReference type="NCBI Taxonomy" id="4615"/>
    <lineage>
        <taxon>Eukaryota</taxon>
        <taxon>Viridiplantae</taxon>
        <taxon>Streptophyta</taxon>
        <taxon>Embryophyta</taxon>
        <taxon>Tracheophyta</taxon>
        <taxon>Spermatophyta</taxon>
        <taxon>Magnoliopsida</taxon>
        <taxon>Liliopsida</taxon>
        <taxon>Poales</taxon>
        <taxon>Bromeliaceae</taxon>
        <taxon>Bromelioideae</taxon>
        <taxon>Ananas</taxon>
    </lineage>
</organism>
<name>A0A6P5EIB6_ANACO</name>
<reference evidence="11" key="1">
    <citation type="journal article" date="2015" name="Nat. Genet.">
        <title>The pineapple genome and the evolution of CAM photosynthesis.</title>
        <authorList>
            <person name="Ming R."/>
            <person name="VanBuren R."/>
            <person name="Wai C.M."/>
            <person name="Tang H."/>
            <person name="Schatz M.C."/>
            <person name="Bowers J.E."/>
            <person name="Lyons E."/>
            <person name="Wang M.L."/>
            <person name="Chen J."/>
            <person name="Biggers E."/>
            <person name="Zhang J."/>
            <person name="Huang L."/>
            <person name="Zhang L."/>
            <person name="Miao W."/>
            <person name="Zhang J."/>
            <person name="Ye Z."/>
            <person name="Miao C."/>
            <person name="Lin Z."/>
            <person name="Wang H."/>
            <person name="Zhou H."/>
            <person name="Yim W.C."/>
            <person name="Priest H.D."/>
            <person name="Zheng C."/>
            <person name="Woodhouse M."/>
            <person name="Edger P.P."/>
            <person name="Guyot R."/>
            <person name="Guo H.B."/>
            <person name="Guo H."/>
            <person name="Zheng G."/>
            <person name="Singh R."/>
            <person name="Sharma A."/>
            <person name="Min X."/>
            <person name="Zheng Y."/>
            <person name="Lee H."/>
            <person name="Gurtowski J."/>
            <person name="Sedlazeck F.J."/>
            <person name="Harkess A."/>
            <person name="McKain M.R."/>
            <person name="Liao Z."/>
            <person name="Fang J."/>
            <person name="Liu J."/>
            <person name="Zhang X."/>
            <person name="Zhang Q."/>
            <person name="Hu W."/>
            <person name="Qin Y."/>
            <person name="Wang K."/>
            <person name="Chen L.Y."/>
            <person name="Shirley N."/>
            <person name="Lin Y.R."/>
            <person name="Liu L.Y."/>
            <person name="Hernandez A.G."/>
            <person name="Wright C.L."/>
            <person name="Bulone V."/>
            <person name="Tuskan G.A."/>
            <person name="Heath K."/>
            <person name="Zee F."/>
            <person name="Moore P.H."/>
            <person name="Sunkar R."/>
            <person name="Leebens-Mack J.H."/>
            <person name="Mockler T."/>
            <person name="Bennetzen J.L."/>
            <person name="Freeling M."/>
            <person name="Sankoff D."/>
            <person name="Paterson A.H."/>
            <person name="Zhu X."/>
            <person name="Yang X."/>
            <person name="Smith J.A."/>
            <person name="Cushman J.C."/>
            <person name="Paull R.E."/>
            <person name="Yu Q."/>
        </authorList>
    </citation>
    <scope>NUCLEOTIDE SEQUENCE [LARGE SCALE GENOMIC DNA]</scope>
    <source>
        <strain evidence="11">cv. F153</strain>
    </source>
</reference>
<evidence type="ECO:0000313" key="12">
    <source>
        <dbReference type="RefSeq" id="XP_020081165.1"/>
    </source>
</evidence>
<gene>
    <name evidence="12" type="primary">LOC109704791</name>
</gene>
<evidence type="ECO:0000256" key="9">
    <source>
        <dbReference type="SAM" id="MobiDB-lite"/>
    </source>
</evidence>
<evidence type="ECO:0000259" key="10">
    <source>
        <dbReference type="Pfam" id="PF07885"/>
    </source>
</evidence>
<reference evidence="12" key="2">
    <citation type="submission" date="2025-08" db="UniProtKB">
        <authorList>
            <consortium name="RefSeq"/>
        </authorList>
    </citation>
    <scope>IDENTIFICATION</scope>
    <source>
        <tissue evidence="12">Leaf</tissue>
    </source>
</reference>
<dbReference type="PANTHER" id="PTHR11003">
    <property type="entry name" value="POTASSIUM CHANNEL, SUBFAMILY K"/>
    <property type="match status" value="1"/>
</dbReference>
<dbReference type="GO" id="GO:0015271">
    <property type="term" value="F:outward rectifier potassium channel activity"/>
    <property type="evidence" value="ECO:0007669"/>
    <property type="project" value="TreeGrafter"/>
</dbReference>
<feature type="region of interest" description="Disordered" evidence="9">
    <location>
        <begin position="92"/>
        <end position="138"/>
    </location>
</feature>
<evidence type="ECO:0000256" key="5">
    <source>
        <dbReference type="ARBA" id="ARBA00022989"/>
    </source>
</evidence>
<dbReference type="Proteomes" id="UP000515123">
    <property type="component" value="Unplaced"/>
</dbReference>
<keyword evidence="8" id="KW-0407">Ion channel</keyword>
<feature type="region of interest" description="Disordered" evidence="9">
    <location>
        <begin position="1"/>
        <end position="64"/>
    </location>
</feature>
<keyword evidence="6" id="KW-0406">Ion transport</keyword>
<keyword evidence="3" id="KW-0813">Transport</keyword>
<dbReference type="GO" id="GO:0022841">
    <property type="term" value="F:potassium ion leak channel activity"/>
    <property type="evidence" value="ECO:0007669"/>
    <property type="project" value="TreeGrafter"/>
</dbReference>
<dbReference type="Pfam" id="PF07885">
    <property type="entry name" value="Ion_trans_2"/>
    <property type="match status" value="1"/>
</dbReference>
<evidence type="ECO:0000313" key="11">
    <source>
        <dbReference type="Proteomes" id="UP000515123"/>
    </source>
</evidence>
<comment type="subcellular location">
    <subcellularLocation>
        <location evidence="1">Membrane</location>
        <topology evidence="1">Multi-pass membrane protein</topology>
    </subcellularLocation>
</comment>
<sequence length="303" mass="33479">MGDNKKPLLSSLLLAPHPPLPPPLLLPPTPLLPAEPPAARRPRRHDRRTTTSSRPAVPNRQRCHASRVLIGAQLSPSAVIIYRRHRVIGFSRPSALSQKPPTTPRSTPSTSHSPPRTVGYGDAHPTGGRHSSSRSLSVRLHASSYPPQPHLVAVTVPRPPRRSRTVAPPPLTRGPDRRAAILLPVAAGALVFHLVETQGWVDSVYMSVISVTTVGYGDEVFKTRPGRAFASVWLLIGTLSVTHSFNFLVDKLLDWWTPRTNFVTSLHRLRQTIGKKRNRRKNYNVLVEIRLAAFGQMKNLGDE</sequence>
<dbReference type="PANTHER" id="PTHR11003:SF291">
    <property type="entry name" value="IP11374P"/>
    <property type="match status" value="1"/>
</dbReference>
<evidence type="ECO:0000256" key="4">
    <source>
        <dbReference type="ARBA" id="ARBA00022692"/>
    </source>
</evidence>
<keyword evidence="4" id="KW-0812">Transmembrane</keyword>
<dbReference type="GO" id="GO:0005886">
    <property type="term" value="C:plasma membrane"/>
    <property type="evidence" value="ECO:0007669"/>
    <property type="project" value="TreeGrafter"/>
</dbReference>
<accession>A0A6P5EIB6</accession>
<dbReference type="Gene3D" id="1.10.287.70">
    <property type="match status" value="1"/>
</dbReference>
<dbReference type="SUPFAM" id="SSF81324">
    <property type="entry name" value="Voltage-gated potassium channels"/>
    <property type="match status" value="1"/>
</dbReference>
<feature type="compositionally biased region" description="Pro residues" evidence="9">
    <location>
        <begin position="16"/>
        <end position="36"/>
    </location>
</feature>
<keyword evidence="11" id="KW-1185">Reference proteome</keyword>
<dbReference type="RefSeq" id="XP_020081165.1">
    <property type="nucleotide sequence ID" value="XM_020225576.1"/>
</dbReference>
<dbReference type="OrthoDB" id="297496at2759"/>
<evidence type="ECO:0000256" key="6">
    <source>
        <dbReference type="ARBA" id="ARBA00023065"/>
    </source>
</evidence>
<dbReference type="GO" id="GO:0030322">
    <property type="term" value="P:stabilization of membrane potential"/>
    <property type="evidence" value="ECO:0007669"/>
    <property type="project" value="TreeGrafter"/>
</dbReference>
<dbReference type="GeneID" id="109704791"/>